<comment type="pathway">
    <text evidence="3">Lipid metabolism; fatty acid metabolism.</text>
</comment>
<evidence type="ECO:0000256" key="1">
    <source>
        <dbReference type="ARBA" id="ARBA00001961"/>
    </source>
</evidence>
<dbReference type="Pfam" id="PF05721">
    <property type="entry name" value="PhyH"/>
    <property type="match status" value="1"/>
</dbReference>
<dbReference type="FunFam" id="2.60.120.620:FF:000012">
    <property type="entry name" value="Phytanoyl-CoA dioxygenase, peroxisomal"/>
    <property type="match status" value="1"/>
</dbReference>
<evidence type="ECO:0000256" key="29">
    <source>
        <dbReference type="ARBA" id="ARBA00053028"/>
    </source>
</evidence>
<comment type="catalytic activity">
    <reaction evidence="19">
        <text>heptadecanoyl-CoA + 2-oxoglutarate + O2 = 2-hydroxyheptadecanoyl-CoA + succinate + CO2</text>
        <dbReference type="Rhea" id="RHEA:54616"/>
        <dbReference type="ChEBI" id="CHEBI:15379"/>
        <dbReference type="ChEBI" id="CHEBI:16526"/>
        <dbReference type="ChEBI" id="CHEBI:16810"/>
        <dbReference type="ChEBI" id="CHEBI:30031"/>
        <dbReference type="ChEBI" id="CHEBI:74307"/>
        <dbReference type="ChEBI" id="CHEBI:138297"/>
    </reaction>
    <physiologicalReaction direction="left-to-right" evidence="19">
        <dbReference type="Rhea" id="RHEA:54617"/>
    </physiologicalReaction>
</comment>
<evidence type="ECO:0000256" key="25">
    <source>
        <dbReference type="ARBA" id="ARBA00051952"/>
    </source>
</evidence>
<dbReference type="Ensembl" id="ENSCSAVT00000006288.1">
    <property type="protein sequence ID" value="ENSCSAVP00000006210.1"/>
    <property type="gene ID" value="ENSCSAVG00000003704.1"/>
</dbReference>
<dbReference type="GO" id="GO:0031418">
    <property type="term" value="F:L-ascorbic acid binding"/>
    <property type="evidence" value="ECO:0007669"/>
    <property type="project" value="UniProtKB-KW"/>
</dbReference>
<evidence type="ECO:0000256" key="15">
    <source>
        <dbReference type="ARBA" id="ARBA00050601"/>
    </source>
</evidence>
<evidence type="ECO:0000256" key="3">
    <source>
        <dbReference type="ARBA" id="ARBA00004872"/>
    </source>
</evidence>
<dbReference type="FunCoup" id="H2YLK8">
    <property type="interactions" value="19"/>
</dbReference>
<evidence type="ECO:0000256" key="9">
    <source>
        <dbReference type="ARBA" id="ARBA00023004"/>
    </source>
</evidence>
<dbReference type="eggNOG" id="KOG3290">
    <property type="taxonomic scope" value="Eukaryota"/>
</dbReference>
<comment type="catalytic activity">
    <reaction evidence="18">
        <text>dodecanoyl-CoA + 2-oxoglutarate + O2 = 2-hydroxydodecanoyl-CoA + succinate + CO2</text>
        <dbReference type="Rhea" id="RHEA:54628"/>
        <dbReference type="ChEBI" id="CHEBI:15379"/>
        <dbReference type="ChEBI" id="CHEBI:16526"/>
        <dbReference type="ChEBI" id="CHEBI:16810"/>
        <dbReference type="ChEBI" id="CHEBI:30031"/>
        <dbReference type="ChEBI" id="CHEBI:57375"/>
        <dbReference type="ChEBI" id="CHEBI:138299"/>
    </reaction>
    <physiologicalReaction direction="left-to-right" evidence="18">
        <dbReference type="Rhea" id="RHEA:54629"/>
    </physiologicalReaction>
</comment>
<dbReference type="SUPFAM" id="SSF51197">
    <property type="entry name" value="Clavaminate synthase-like"/>
    <property type="match status" value="1"/>
</dbReference>
<comment type="catalytic activity">
    <reaction evidence="14">
        <text>3-methylbutanoyl-CoA + 2-oxoglutarate + O2 = 2-hydroxy-3-methylbutanoyl-CoA + succinate + CO2</text>
        <dbReference type="Rhea" id="RHEA:54612"/>
        <dbReference type="ChEBI" id="CHEBI:15379"/>
        <dbReference type="ChEBI" id="CHEBI:16526"/>
        <dbReference type="ChEBI" id="CHEBI:16810"/>
        <dbReference type="ChEBI" id="CHEBI:30031"/>
        <dbReference type="ChEBI" id="CHEBI:57345"/>
        <dbReference type="ChEBI" id="CHEBI:138296"/>
    </reaction>
    <physiologicalReaction direction="left-to-right" evidence="14">
        <dbReference type="Rhea" id="RHEA:54613"/>
    </physiologicalReaction>
</comment>
<keyword evidence="6" id="KW-0847">Vitamin C</keyword>
<dbReference type="InterPro" id="IPR047128">
    <property type="entry name" value="PhyH"/>
</dbReference>
<comment type="catalytic activity">
    <reaction evidence="16">
        <text>decanoyl-CoA + 2-oxoglutarate + O2 = 2-hydroxydecanoyl-CoA + succinate + CO2</text>
        <dbReference type="Rhea" id="RHEA:54604"/>
        <dbReference type="ChEBI" id="CHEBI:15379"/>
        <dbReference type="ChEBI" id="CHEBI:16526"/>
        <dbReference type="ChEBI" id="CHEBI:16810"/>
        <dbReference type="ChEBI" id="CHEBI:30031"/>
        <dbReference type="ChEBI" id="CHEBI:61430"/>
        <dbReference type="ChEBI" id="CHEBI:138292"/>
    </reaction>
    <physiologicalReaction direction="left-to-right" evidence="16">
        <dbReference type="Rhea" id="RHEA:54605"/>
    </physiologicalReaction>
</comment>
<comment type="cofactor">
    <cofactor evidence="1">
        <name>L-ascorbate</name>
        <dbReference type="ChEBI" id="CHEBI:38290"/>
    </cofactor>
</comment>
<evidence type="ECO:0000256" key="14">
    <source>
        <dbReference type="ARBA" id="ARBA00050439"/>
    </source>
</evidence>
<protein>
    <recommendedName>
        <fullName evidence="30">Phytanoyl-CoA dioxygenase, peroxisomal</fullName>
        <ecNumber evidence="10">1.14.11.18</ecNumber>
    </recommendedName>
    <alternativeName>
        <fullName evidence="11">Phytanic acid oxidase</fullName>
    </alternativeName>
    <alternativeName>
        <fullName evidence="12">Phytanoyl-CoA alpha-hydroxylase</fullName>
    </alternativeName>
</protein>
<evidence type="ECO:0000256" key="24">
    <source>
        <dbReference type="ARBA" id="ARBA00051909"/>
    </source>
</evidence>
<evidence type="ECO:0000313" key="32">
    <source>
        <dbReference type="Proteomes" id="UP000007875"/>
    </source>
</evidence>
<reference evidence="31" key="3">
    <citation type="submission" date="2025-09" db="UniProtKB">
        <authorList>
            <consortium name="Ensembl"/>
        </authorList>
    </citation>
    <scope>IDENTIFICATION</scope>
</reference>
<dbReference type="InParanoid" id="H2YLK8"/>
<evidence type="ECO:0000256" key="27">
    <source>
        <dbReference type="ARBA" id="ARBA00052528"/>
    </source>
</evidence>
<keyword evidence="5" id="KW-0479">Metal-binding</keyword>
<evidence type="ECO:0000256" key="18">
    <source>
        <dbReference type="ARBA" id="ARBA00051009"/>
    </source>
</evidence>
<evidence type="ECO:0000256" key="21">
    <source>
        <dbReference type="ARBA" id="ARBA00051373"/>
    </source>
</evidence>
<evidence type="ECO:0000256" key="17">
    <source>
        <dbReference type="ARBA" id="ARBA00050962"/>
    </source>
</evidence>
<keyword evidence="9" id="KW-0408">Iron</keyword>
<evidence type="ECO:0000256" key="19">
    <source>
        <dbReference type="ARBA" id="ARBA00051163"/>
    </source>
</evidence>
<evidence type="ECO:0000256" key="26">
    <source>
        <dbReference type="ARBA" id="ARBA00052152"/>
    </source>
</evidence>
<name>H2YLK8_CIOSA</name>
<proteinExistence type="inferred from homology"/>
<dbReference type="GeneTree" id="ENSGT00390000001775"/>
<comment type="catalytic activity">
    <reaction evidence="20">
        <text>eicosanoyl-CoA + 2-oxoglutarate + O2 = 2-hydroxyeicosanoyl-CoA + succinate + CO2</text>
        <dbReference type="Rhea" id="RHEA:54620"/>
        <dbReference type="ChEBI" id="CHEBI:15379"/>
        <dbReference type="ChEBI" id="CHEBI:16526"/>
        <dbReference type="ChEBI" id="CHEBI:16810"/>
        <dbReference type="ChEBI" id="CHEBI:30031"/>
        <dbReference type="ChEBI" id="CHEBI:57380"/>
        <dbReference type="ChEBI" id="CHEBI:138298"/>
    </reaction>
    <physiologicalReaction direction="left-to-right" evidence="20">
        <dbReference type="Rhea" id="RHEA:54621"/>
    </physiologicalReaction>
</comment>
<evidence type="ECO:0000256" key="4">
    <source>
        <dbReference type="ARBA" id="ARBA00005830"/>
    </source>
</evidence>
<evidence type="ECO:0000256" key="5">
    <source>
        <dbReference type="ARBA" id="ARBA00022723"/>
    </source>
</evidence>
<evidence type="ECO:0000256" key="7">
    <source>
        <dbReference type="ARBA" id="ARBA00022964"/>
    </source>
</evidence>
<comment type="similarity">
    <text evidence="4">Belongs to the PhyH family.</text>
</comment>
<evidence type="ECO:0000256" key="8">
    <source>
        <dbReference type="ARBA" id="ARBA00023002"/>
    </source>
</evidence>
<comment type="catalytic activity">
    <reaction evidence="27">
        <text>butanoyl-CoA + 2-oxoglutarate + O2 = 2-hydroxybutanoyl-CoA + succinate + CO2</text>
        <dbReference type="Rhea" id="RHEA:55176"/>
        <dbReference type="ChEBI" id="CHEBI:15379"/>
        <dbReference type="ChEBI" id="CHEBI:16526"/>
        <dbReference type="ChEBI" id="CHEBI:16810"/>
        <dbReference type="ChEBI" id="CHEBI:30031"/>
        <dbReference type="ChEBI" id="CHEBI:57371"/>
        <dbReference type="ChEBI" id="CHEBI:138628"/>
    </reaction>
    <physiologicalReaction direction="left-to-right" evidence="27">
        <dbReference type="Rhea" id="RHEA:55177"/>
    </physiologicalReaction>
</comment>
<comment type="catalytic activity">
    <reaction evidence="17">
        <text>phytanoyl-CoA + 2-oxoglutarate + O2 = 2-hydroxyphytanoyl-CoA + succinate + CO2</text>
        <dbReference type="Rhea" id="RHEA:16065"/>
        <dbReference type="ChEBI" id="CHEBI:15379"/>
        <dbReference type="ChEBI" id="CHEBI:16526"/>
        <dbReference type="ChEBI" id="CHEBI:16810"/>
        <dbReference type="ChEBI" id="CHEBI:30031"/>
        <dbReference type="ChEBI" id="CHEBI:57334"/>
        <dbReference type="ChEBI" id="CHEBI:57391"/>
        <dbReference type="EC" id="1.14.11.18"/>
    </reaction>
    <physiologicalReaction direction="left-to-right" evidence="17">
        <dbReference type="Rhea" id="RHEA:16066"/>
    </physiologicalReaction>
</comment>
<dbReference type="GO" id="GO:0048244">
    <property type="term" value="F:phytanoyl-CoA dioxygenase activity"/>
    <property type="evidence" value="ECO:0007669"/>
    <property type="project" value="UniProtKB-EC"/>
</dbReference>
<comment type="catalytic activity">
    <reaction evidence="28">
        <text>octanoyl-CoA + 2-oxoglutarate + O2 = 2-hydroxyoctanoyl-CoA + succinate + CO2</text>
        <dbReference type="Rhea" id="RHEA:54600"/>
        <dbReference type="ChEBI" id="CHEBI:15379"/>
        <dbReference type="ChEBI" id="CHEBI:16526"/>
        <dbReference type="ChEBI" id="CHEBI:16810"/>
        <dbReference type="ChEBI" id="CHEBI:30031"/>
        <dbReference type="ChEBI" id="CHEBI:57386"/>
        <dbReference type="ChEBI" id="CHEBI:138290"/>
    </reaction>
    <physiologicalReaction direction="left-to-right" evidence="28">
        <dbReference type="Rhea" id="RHEA:54601"/>
    </physiologicalReaction>
</comment>
<accession>H2YLK8</accession>
<comment type="catalytic activity">
    <reaction evidence="26">
        <text>3-methyldodecanoyl-CoA + 2-oxoglutarate + O2 = 2-hydroxy-3-methyldodecanoyl-CoA + succinate + CO2</text>
        <dbReference type="Rhea" id="RHEA:55192"/>
        <dbReference type="ChEBI" id="CHEBI:15379"/>
        <dbReference type="ChEBI" id="CHEBI:16526"/>
        <dbReference type="ChEBI" id="CHEBI:16810"/>
        <dbReference type="ChEBI" id="CHEBI:30031"/>
        <dbReference type="ChEBI" id="CHEBI:138636"/>
        <dbReference type="ChEBI" id="CHEBI:138637"/>
    </reaction>
    <physiologicalReaction direction="left-to-right" evidence="26">
        <dbReference type="Rhea" id="RHEA:55193"/>
    </physiologicalReaction>
</comment>
<comment type="cofactor">
    <cofactor evidence="29">
        <name>ATP</name>
        <dbReference type="ChEBI" id="CHEBI:30616"/>
    </cofactor>
</comment>
<reference evidence="31" key="2">
    <citation type="submission" date="2025-08" db="UniProtKB">
        <authorList>
            <consortium name="Ensembl"/>
        </authorList>
    </citation>
    <scope>IDENTIFICATION</scope>
</reference>
<keyword evidence="32" id="KW-1185">Reference proteome</keyword>
<dbReference type="GO" id="GO:0046872">
    <property type="term" value="F:metal ion binding"/>
    <property type="evidence" value="ECO:0007669"/>
    <property type="project" value="UniProtKB-KW"/>
</dbReference>
<dbReference type="GO" id="GO:0005777">
    <property type="term" value="C:peroxisome"/>
    <property type="evidence" value="ECO:0007669"/>
    <property type="project" value="UniProtKB-ARBA"/>
</dbReference>
<evidence type="ECO:0000256" key="22">
    <source>
        <dbReference type="ARBA" id="ARBA00051765"/>
    </source>
</evidence>
<evidence type="ECO:0000256" key="12">
    <source>
        <dbReference type="ARBA" id="ARBA00034924"/>
    </source>
</evidence>
<organism evidence="31 32">
    <name type="scientific">Ciona savignyi</name>
    <name type="common">Pacific transparent sea squirt</name>
    <dbReference type="NCBI Taxonomy" id="51511"/>
    <lineage>
        <taxon>Eukaryota</taxon>
        <taxon>Metazoa</taxon>
        <taxon>Chordata</taxon>
        <taxon>Tunicata</taxon>
        <taxon>Ascidiacea</taxon>
        <taxon>Phlebobranchia</taxon>
        <taxon>Cionidae</taxon>
        <taxon>Ciona</taxon>
    </lineage>
</organism>
<evidence type="ECO:0000256" key="20">
    <source>
        <dbReference type="ARBA" id="ARBA00051281"/>
    </source>
</evidence>
<evidence type="ECO:0000256" key="28">
    <source>
        <dbReference type="ARBA" id="ARBA00052623"/>
    </source>
</evidence>
<evidence type="ECO:0000256" key="6">
    <source>
        <dbReference type="ARBA" id="ARBA00022896"/>
    </source>
</evidence>
<comment type="catalytic activity">
    <reaction evidence="24">
        <text>3-methylnonanoyl-CoA + 2-oxoglutarate + O2 = 2-hydroxy-3-methylnonanoyl-CoA + succinate + CO2</text>
        <dbReference type="Rhea" id="RHEA:55180"/>
        <dbReference type="ChEBI" id="CHEBI:15379"/>
        <dbReference type="ChEBI" id="CHEBI:16526"/>
        <dbReference type="ChEBI" id="CHEBI:16810"/>
        <dbReference type="ChEBI" id="CHEBI:30031"/>
        <dbReference type="ChEBI" id="CHEBI:138633"/>
        <dbReference type="ChEBI" id="CHEBI:138634"/>
    </reaction>
    <physiologicalReaction direction="left-to-right" evidence="24">
        <dbReference type="Rhea" id="RHEA:55181"/>
    </physiologicalReaction>
</comment>
<dbReference type="OMA" id="CCAWTAM"/>
<comment type="catalytic activity">
    <reaction evidence="23">
        <text>3-methylhexadecanoyl-CoA + 2-oxoglutarate + O2 = 2-hydroxy-3-methylhexadecanoyl-CoA + succinate + CO2</text>
        <dbReference type="Rhea" id="RHEA:44000"/>
        <dbReference type="ChEBI" id="CHEBI:15379"/>
        <dbReference type="ChEBI" id="CHEBI:16526"/>
        <dbReference type="ChEBI" id="CHEBI:16810"/>
        <dbReference type="ChEBI" id="CHEBI:30031"/>
        <dbReference type="ChEBI" id="CHEBI:58784"/>
        <dbReference type="ChEBI" id="CHEBI:83969"/>
    </reaction>
    <physiologicalReaction direction="left-to-right" evidence="23">
        <dbReference type="Rhea" id="RHEA:44001"/>
    </physiologicalReaction>
</comment>
<dbReference type="InterPro" id="IPR008775">
    <property type="entry name" value="Phytyl_CoA_dOase-like"/>
</dbReference>
<comment type="catalytic activity">
    <reaction evidence="13">
        <text>tetradecanoyl-CoA + 2-oxoglutarate + O2 = 2-hydroxytetradecanoyl-CoA + succinate + CO2</text>
        <dbReference type="Rhea" id="RHEA:54632"/>
        <dbReference type="ChEBI" id="CHEBI:15379"/>
        <dbReference type="ChEBI" id="CHEBI:16526"/>
        <dbReference type="ChEBI" id="CHEBI:16810"/>
        <dbReference type="ChEBI" id="CHEBI:30031"/>
        <dbReference type="ChEBI" id="CHEBI:57385"/>
        <dbReference type="ChEBI" id="CHEBI:138300"/>
    </reaction>
    <physiologicalReaction direction="left-to-right" evidence="13">
        <dbReference type="Rhea" id="RHEA:54633"/>
    </physiologicalReaction>
</comment>
<evidence type="ECO:0000313" key="31">
    <source>
        <dbReference type="Ensembl" id="ENSCSAVP00000006210.1"/>
    </source>
</evidence>
<comment type="catalytic activity">
    <reaction evidence="21">
        <text>hexadecanoyl-CoA + 2-oxoglutarate + O2 = 2-hydroxyhexadecanoyl-CoA + succinate + CO2</text>
        <dbReference type="Rhea" id="RHEA:54596"/>
        <dbReference type="ChEBI" id="CHEBI:15379"/>
        <dbReference type="ChEBI" id="CHEBI:16526"/>
        <dbReference type="ChEBI" id="CHEBI:16810"/>
        <dbReference type="ChEBI" id="CHEBI:30031"/>
        <dbReference type="ChEBI" id="CHEBI:57379"/>
        <dbReference type="ChEBI" id="CHEBI:74115"/>
    </reaction>
    <physiologicalReaction direction="left-to-right" evidence="21">
        <dbReference type="Rhea" id="RHEA:54597"/>
    </physiologicalReaction>
</comment>
<evidence type="ECO:0000256" key="23">
    <source>
        <dbReference type="ARBA" id="ARBA00051796"/>
    </source>
</evidence>
<dbReference type="AlphaFoldDB" id="H2YLK8"/>
<reference evidence="32" key="1">
    <citation type="submission" date="2003-08" db="EMBL/GenBank/DDBJ databases">
        <authorList>
            <person name="Birren B."/>
            <person name="Nusbaum C."/>
            <person name="Abebe A."/>
            <person name="Abouelleil A."/>
            <person name="Adekoya E."/>
            <person name="Ait-zahra M."/>
            <person name="Allen N."/>
            <person name="Allen T."/>
            <person name="An P."/>
            <person name="Anderson M."/>
            <person name="Anderson S."/>
            <person name="Arachchi H."/>
            <person name="Armbruster J."/>
            <person name="Bachantsang P."/>
            <person name="Baldwin J."/>
            <person name="Barry A."/>
            <person name="Bayul T."/>
            <person name="Blitshsteyn B."/>
            <person name="Bloom T."/>
            <person name="Blye J."/>
            <person name="Boguslavskiy L."/>
            <person name="Borowsky M."/>
            <person name="Boukhgalter B."/>
            <person name="Brunache A."/>
            <person name="Butler J."/>
            <person name="Calixte N."/>
            <person name="Calvo S."/>
            <person name="Camarata J."/>
            <person name="Campo K."/>
            <person name="Chang J."/>
            <person name="Cheshatsang Y."/>
            <person name="Citroen M."/>
            <person name="Collymore A."/>
            <person name="Considine T."/>
            <person name="Cook A."/>
            <person name="Cooke P."/>
            <person name="Corum B."/>
            <person name="Cuomo C."/>
            <person name="David R."/>
            <person name="Dawoe T."/>
            <person name="Degray S."/>
            <person name="Dodge S."/>
            <person name="Dooley K."/>
            <person name="Dorje P."/>
            <person name="Dorjee K."/>
            <person name="Dorris L."/>
            <person name="Duffey N."/>
            <person name="Dupes A."/>
            <person name="Elkins T."/>
            <person name="Engels R."/>
            <person name="Erickson J."/>
            <person name="Farina A."/>
            <person name="Faro S."/>
            <person name="Ferreira P."/>
            <person name="Fischer H."/>
            <person name="Fitzgerald M."/>
            <person name="Foley K."/>
            <person name="Gage D."/>
            <person name="Galagan J."/>
            <person name="Gearin G."/>
            <person name="Gnerre S."/>
            <person name="Gnirke A."/>
            <person name="Goyette A."/>
            <person name="Graham J."/>
            <person name="Grandbois E."/>
            <person name="Gyaltsen K."/>
            <person name="Hafez N."/>
            <person name="Hagopian D."/>
            <person name="Hagos B."/>
            <person name="Hall J."/>
            <person name="Hatcher B."/>
            <person name="Heller A."/>
            <person name="Higgins H."/>
            <person name="Honan T."/>
            <person name="Horn A."/>
            <person name="Houde N."/>
            <person name="Hughes L."/>
            <person name="Hulme W."/>
            <person name="Husby E."/>
            <person name="Iliev I."/>
            <person name="Jaffe D."/>
            <person name="Jones C."/>
            <person name="Kamal M."/>
            <person name="Kamat A."/>
            <person name="Kamvysselis M."/>
            <person name="Karlsson E."/>
            <person name="Kells C."/>
            <person name="Kieu A."/>
            <person name="Kisner P."/>
            <person name="Kodira C."/>
            <person name="Kulbokas E."/>
            <person name="Labutti K."/>
            <person name="Lama D."/>
            <person name="Landers T."/>
            <person name="Leger J."/>
            <person name="Levine S."/>
            <person name="Lewis D."/>
            <person name="Lewis T."/>
            <person name="Lindblad-toh K."/>
            <person name="Liu X."/>
            <person name="Lokyitsang T."/>
            <person name="Lokyitsang Y."/>
            <person name="Lucien O."/>
            <person name="Lui A."/>
            <person name="Ma L.J."/>
            <person name="Mabbitt R."/>
            <person name="Macdonald J."/>
            <person name="Maclean C."/>
            <person name="Major J."/>
            <person name="Manning J."/>
            <person name="Marabella R."/>
            <person name="Maru K."/>
            <person name="Matthews C."/>
            <person name="Mauceli E."/>
            <person name="Mccarthy M."/>
            <person name="Mcdonough S."/>
            <person name="Mcghee T."/>
            <person name="Meldrim J."/>
            <person name="Meneus L."/>
            <person name="Mesirov J."/>
            <person name="Mihalev A."/>
            <person name="Mihova T."/>
            <person name="Mikkelsen T."/>
            <person name="Mlenga V."/>
            <person name="Moru K."/>
            <person name="Mozes J."/>
            <person name="Mulrain L."/>
            <person name="Munson G."/>
            <person name="Naylor J."/>
            <person name="Newes C."/>
            <person name="Nguyen C."/>
            <person name="Nguyen N."/>
            <person name="Nguyen T."/>
            <person name="Nicol R."/>
            <person name="Nielsen C."/>
            <person name="Nizzari M."/>
            <person name="Norbu C."/>
            <person name="Norbu N."/>
            <person name="O'donnell P."/>
            <person name="Okoawo O."/>
            <person name="O'leary S."/>
            <person name="Omotosho B."/>
            <person name="O'neill K."/>
            <person name="Osman S."/>
            <person name="Parker S."/>
            <person name="Perrin D."/>
            <person name="Phunkhang P."/>
            <person name="Piqani B."/>
            <person name="Purcell S."/>
            <person name="Rachupka T."/>
            <person name="Ramasamy U."/>
            <person name="Rameau R."/>
            <person name="Ray V."/>
            <person name="Raymond C."/>
            <person name="Retta R."/>
            <person name="Richardson S."/>
            <person name="Rise C."/>
            <person name="Rodriguez J."/>
            <person name="Rogers J."/>
            <person name="Rogov P."/>
            <person name="Rutman M."/>
            <person name="Schupbach R."/>
            <person name="Seaman C."/>
            <person name="Settipalli S."/>
            <person name="Sharpe T."/>
            <person name="Sheridan J."/>
            <person name="Sherpa N."/>
            <person name="Shi J."/>
            <person name="Smirnov S."/>
            <person name="Smith C."/>
            <person name="Sougnez C."/>
            <person name="Spencer B."/>
            <person name="Stalker J."/>
            <person name="Stange-thomann N."/>
            <person name="Stavropoulos S."/>
            <person name="Stetson K."/>
            <person name="Stone C."/>
            <person name="Stone S."/>
            <person name="Stubbs M."/>
            <person name="Talamas J."/>
            <person name="Tchuinga P."/>
            <person name="Tenzing P."/>
            <person name="Tesfaye S."/>
            <person name="Theodore J."/>
            <person name="Thoulutsang Y."/>
            <person name="Topham K."/>
            <person name="Towey S."/>
            <person name="Tsamla T."/>
            <person name="Tsomo N."/>
            <person name="Vallee D."/>
            <person name="Vassiliev H."/>
            <person name="Venkataraman V."/>
            <person name="Vinson J."/>
            <person name="Vo A."/>
            <person name="Wade C."/>
            <person name="Wang S."/>
            <person name="Wangchuk T."/>
            <person name="Wangdi T."/>
            <person name="Whittaker C."/>
            <person name="Wilkinson J."/>
            <person name="Wu Y."/>
            <person name="Wyman D."/>
            <person name="Yadav S."/>
            <person name="Yang S."/>
            <person name="Yang X."/>
            <person name="Yeager S."/>
            <person name="Yee E."/>
            <person name="Young G."/>
            <person name="Zainoun J."/>
            <person name="Zembeck L."/>
            <person name="Zimmer A."/>
            <person name="Zody M."/>
            <person name="Lander E."/>
        </authorList>
    </citation>
    <scope>NUCLEOTIDE SEQUENCE [LARGE SCALE GENOMIC DNA]</scope>
</reference>
<evidence type="ECO:0000256" key="30">
    <source>
        <dbReference type="ARBA" id="ARBA00071213"/>
    </source>
</evidence>
<keyword evidence="7" id="KW-0223">Dioxygenase</keyword>
<comment type="catalytic activity">
    <reaction evidence="22">
        <text>octadecanoyl-CoA + 2-oxoglutarate + O2 = 2-hydroxyoctadecanoyl-CoA + succinate + CO2</text>
        <dbReference type="Rhea" id="RHEA:54624"/>
        <dbReference type="ChEBI" id="CHEBI:15379"/>
        <dbReference type="ChEBI" id="CHEBI:16526"/>
        <dbReference type="ChEBI" id="CHEBI:16810"/>
        <dbReference type="ChEBI" id="CHEBI:30031"/>
        <dbReference type="ChEBI" id="CHEBI:57394"/>
        <dbReference type="ChEBI" id="CHEBI:74116"/>
    </reaction>
    <physiologicalReaction direction="left-to-right" evidence="22">
        <dbReference type="Rhea" id="RHEA:54625"/>
    </physiologicalReaction>
</comment>
<comment type="cofactor">
    <cofactor evidence="2">
        <name>Fe cation</name>
        <dbReference type="ChEBI" id="CHEBI:24875"/>
    </cofactor>
</comment>
<evidence type="ECO:0000256" key="13">
    <source>
        <dbReference type="ARBA" id="ARBA00050314"/>
    </source>
</evidence>
<comment type="catalytic activity">
    <reaction evidence="25">
        <text>3-methylundecanoyl-CoA + 2-oxoglutarate + O2 = 2-hydroxy-3-methylundecanoyl-CoA + succinate + CO2</text>
        <dbReference type="Rhea" id="RHEA:55184"/>
        <dbReference type="ChEBI" id="CHEBI:15379"/>
        <dbReference type="ChEBI" id="CHEBI:16526"/>
        <dbReference type="ChEBI" id="CHEBI:16810"/>
        <dbReference type="ChEBI" id="CHEBI:30031"/>
        <dbReference type="ChEBI" id="CHEBI:84183"/>
        <dbReference type="ChEBI" id="CHEBI:138632"/>
    </reaction>
    <physiologicalReaction direction="left-to-right" evidence="25">
        <dbReference type="Rhea" id="RHEA:55185"/>
    </physiologicalReaction>
</comment>
<dbReference type="Gene3D" id="2.60.120.620">
    <property type="entry name" value="q2cbj1_9rhob like domain"/>
    <property type="match status" value="1"/>
</dbReference>
<sequence>LIIYHPSLAHIATGSFTSVPLLFFQSSKPVSSLVTTPSNGLKYTVDECNVLSMKEREFFEENGFFVVKGLVAQNDLDKYRERFQKICNKQVPAPMNMIIMKDVAIAKSEYMQGDRAITKIQDFQADPVLFQYCSHPGVLKYAEQFIGKDMMAMHTMLINKPPDPGSKSSRHPLHQDLHYFPFRPADRIVASWTAMEHVDRRNGCLVVLPGSHRAGKLLRHDYPDWEGGVNKMYHGVRDFDENAPRVHLVMEAGDTVFFHPLLIHGSGMNTTNGFRKAISCHYASSHCEYIDVKGTVQENIEKEVIGVARKRLGDDVQFKFQDIWYLKGRLVNGERVNL</sequence>
<evidence type="ECO:0000256" key="10">
    <source>
        <dbReference type="ARBA" id="ARBA00034809"/>
    </source>
</evidence>
<dbReference type="STRING" id="51511.ENSCSAVP00000006210"/>
<dbReference type="PANTHER" id="PTHR21308:SF1">
    <property type="entry name" value="PHYTANOYL-COA DIOXYGENASE, PEROXISOMAL"/>
    <property type="match status" value="1"/>
</dbReference>
<dbReference type="GO" id="GO:0001561">
    <property type="term" value="P:fatty acid alpha-oxidation"/>
    <property type="evidence" value="ECO:0007669"/>
    <property type="project" value="InterPro"/>
</dbReference>
<dbReference type="Proteomes" id="UP000007875">
    <property type="component" value="Unassembled WGS sequence"/>
</dbReference>
<keyword evidence="8" id="KW-0560">Oxidoreductase</keyword>
<dbReference type="PANTHER" id="PTHR21308">
    <property type="entry name" value="PHYTANOYL-COA ALPHA-HYDROXYLASE"/>
    <property type="match status" value="1"/>
</dbReference>
<evidence type="ECO:0000256" key="2">
    <source>
        <dbReference type="ARBA" id="ARBA00001962"/>
    </source>
</evidence>
<dbReference type="EC" id="1.14.11.18" evidence="10"/>
<evidence type="ECO:0000256" key="11">
    <source>
        <dbReference type="ARBA" id="ARBA00034921"/>
    </source>
</evidence>
<evidence type="ECO:0000256" key="16">
    <source>
        <dbReference type="ARBA" id="ARBA00050820"/>
    </source>
</evidence>
<comment type="catalytic activity">
    <reaction evidence="15">
        <text>hexanoyl-CoA + 2-oxoglutarate + O2 = 2-hydroxyhexanoyl-CoA + succinate + CO2</text>
        <dbReference type="Rhea" id="RHEA:55172"/>
        <dbReference type="ChEBI" id="CHEBI:15379"/>
        <dbReference type="ChEBI" id="CHEBI:16526"/>
        <dbReference type="ChEBI" id="CHEBI:16810"/>
        <dbReference type="ChEBI" id="CHEBI:30031"/>
        <dbReference type="ChEBI" id="CHEBI:62620"/>
        <dbReference type="ChEBI" id="CHEBI:138630"/>
    </reaction>
    <physiologicalReaction direction="left-to-right" evidence="15">
        <dbReference type="Rhea" id="RHEA:55173"/>
    </physiologicalReaction>
</comment>